<keyword evidence="2" id="KW-1185">Reference proteome</keyword>
<gene>
    <name evidence="1" type="ORF">CY34DRAFT_802088</name>
</gene>
<dbReference type="EMBL" id="KN835180">
    <property type="protein sequence ID" value="KIK45002.1"/>
    <property type="molecule type" value="Genomic_DNA"/>
</dbReference>
<sequence length="56" mass="6146">MVGVVALQRRPSRKRVRRVAEQSGRITKSGKIEVGLIESTCSSLILHLPSRHVGPV</sequence>
<dbReference type="HOGENOM" id="CLU_3015783_0_0_1"/>
<evidence type="ECO:0000313" key="1">
    <source>
        <dbReference type="EMBL" id="KIK45002.1"/>
    </source>
</evidence>
<dbReference type="Proteomes" id="UP000054485">
    <property type="component" value="Unassembled WGS sequence"/>
</dbReference>
<reference evidence="1 2" key="1">
    <citation type="submission" date="2014-04" db="EMBL/GenBank/DDBJ databases">
        <authorList>
            <consortium name="DOE Joint Genome Institute"/>
            <person name="Kuo A."/>
            <person name="Ruytinx J."/>
            <person name="Rineau F."/>
            <person name="Colpaert J."/>
            <person name="Kohler A."/>
            <person name="Nagy L.G."/>
            <person name="Floudas D."/>
            <person name="Copeland A."/>
            <person name="Barry K.W."/>
            <person name="Cichocki N."/>
            <person name="Veneault-Fourrey C."/>
            <person name="LaButti K."/>
            <person name="Lindquist E.A."/>
            <person name="Lipzen A."/>
            <person name="Lundell T."/>
            <person name="Morin E."/>
            <person name="Murat C."/>
            <person name="Sun H."/>
            <person name="Tunlid A."/>
            <person name="Henrissat B."/>
            <person name="Grigoriev I.V."/>
            <person name="Hibbett D.S."/>
            <person name="Martin F."/>
            <person name="Nordberg H.P."/>
            <person name="Cantor M.N."/>
            <person name="Hua S.X."/>
        </authorList>
    </citation>
    <scope>NUCLEOTIDE SEQUENCE [LARGE SCALE GENOMIC DNA]</scope>
    <source>
        <strain evidence="1 2">UH-Slu-Lm8-n1</strain>
    </source>
</reference>
<protein>
    <submittedName>
        <fullName evidence="1">Uncharacterized protein</fullName>
    </submittedName>
</protein>
<evidence type="ECO:0000313" key="2">
    <source>
        <dbReference type="Proteomes" id="UP000054485"/>
    </source>
</evidence>
<name>A0A0D0BG05_9AGAM</name>
<accession>A0A0D0BG05</accession>
<proteinExistence type="predicted"/>
<reference evidence="2" key="2">
    <citation type="submission" date="2015-01" db="EMBL/GenBank/DDBJ databases">
        <title>Evolutionary Origins and Diversification of the Mycorrhizal Mutualists.</title>
        <authorList>
            <consortium name="DOE Joint Genome Institute"/>
            <consortium name="Mycorrhizal Genomics Consortium"/>
            <person name="Kohler A."/>
            <person name="Kuo A."/>
            <person name="Nagy L.G."/>
            <person name="Floudas D."/>
            <person name="Copeland A."/>
            <person name="Barry K.W."/>
            <person name="Cichocki N."/>
            <person name="Veneault-Fourrey C."/>
            <person name="LaButti K."/>
            <person name="Lindquist E.A."/>
            <person name="Lipzen A."/>
            <person name="Lundell T."/>
            <person name="Morin E."/>
            <person name="Murat C."/>
            <person name="Riley R."/>
            <person name="Ohm R."/>
            <person name="Sun H."/>
            <person name="Tunlid A."/>
            <person name="Henrissat B."/>
            <person name="Grigoriev I.V."/>
            <person name="Hibbett D.S."/>
            <person name="Martin F."/>
        </authorList>
    </citation>
    <scope>NUCLEOTIDE SEQUENCE [LARGE SCALE GENOMIC DNA]</scope>
    <source>
        <strain evidence="2">UH-Slu-Lm8-n1</strain>
    </source>
</reference>
<dbReference type="InParanoid" id="A0A0D0BG05"/>
<dbReference type="AlphaFoldDB" id="A0A0D0BG05"/>
<organism evidence="1 2">
    <name type="scientific">Suillus luteus UH-Slu-Lm8-n1</name>
    <dbReference type="NCBI Taxonomy" id="930992"/>
    <lineage>
        <taxon>Eukaryota</taxon>
        <taxon>Fungi</taxon>
        <taxon>Dikarya</taxon>
        <taxon>Basidiomycota</taxon>
        <taxon>Agaricomycotina</taxon>
        <taxon>Agaricomycetes</taxon>
        <taxon>Agaricomycetidae</taxon>
        <taxon>Boletales</taxon>
        <taxon>Suillineae</taxon>
        <taxon>Suillaceae</taxon>
        <taxon>Suillus</taxon>
    </lineage>
</organism>